<dbReference type="InterPro" id="IPR029044">
    <property type="entry name" value="Nucleotide-diphossugar_trans"/>
</dbReference>
<dbReference type="PANTHER" id="PTHR22916">
    <property type="entry name" value="GLYCOSYLTRANSFERASE"/>
    <property type="match status" value="1"/>
</dbReference>
<dbReference type="GO" id="GO:0016758">
    <property type="term" value="F:hexosyltransferase activity"/>
    <property type="evidence" value="ECO:0007669"/>
    <property type="project" value="UniProtKB-ARBA"/>
</dbReference>
<keyword evidence="3" id="KW-1185">Reference proteome</keyword>
<gene>
    <name evidence="2" type="ORF">IC229_03235</name>
</gene>
<name>A0A926Y0P5_9BACT</name>
<feature type="domain" description="Glycosyltransferase 2-like" evidence="1">
    <location>
        <begin position="7"/>
        <end position="130"/>
    </location>
</feature>
<evidence type="ECO:0000313" key="3">
    <source>
        <dbReference type="Proteomes" id="UP000598820"/>
    </source>
</evidence>
<dbReference type="RefSeq" id="WP_190885491.1">
    <property type="nucleotide sequence ID" value="NZ_JACWZY010000002.1"/>
</dbReference>
<dbReference type="EMBL" id="JACWZY010000002">
    <property type="protein sequence ID" value="MBD2699636.1"/>
    <property type="molecule type" value="Genomic_DNA"/>
</dbReference>
<evidence type="ECO:0000259" key="1">
    <source>
        <dbReference type="Pfam" id="PF00535"/>
    </source>
</evidence>
<dbReference type="InterPro" id="IPR001173">
    <property type="entry name" value="Glyco_trans_2-like"/>
</dbReference>
<protein>
    <submittedName>
        <fullName evidence="2">Glycosyltransferase</fullName>
    </submittedName>
</protein>
<evidence type="ECO:0000313" key="2">
    <source>
        <dbReference type="EMBL" id="MBD2699636.1"/>
    </source>
</evidence>
<dbReference type="Gene3D" id="3.90.550.10">
    <property type="entry name" value="Spore Coat Polysaccharide Biosynthesis Protein SpsA, Chain A"/>
    <property type="match status" value="1"/>
</dbReference>
<accession>A0A926Y0P5</accession>
<sequence>MKRPLISIITVVYNARKTFEATIKSVLSQDQELFEYVIIDGGSKDGTLDIIRKYENQLGSWVSEPDKGIFDAMNKGVDRAKGEWLFFLGADDLLCEDILAKVSSHLQPNLAVVYGNVMLDGGRIMRSHIGLRCLFENRLHHQSAFYHRRLFTDFRYEQKFNICADYELTLRIYLQKQPFLYVPYTIAVFASGGNSNDLTSKDINEIRGIYLQKPWLNSILSFMIDTYYSYFRTKVFIKRKVLKLA</sequence>
<dbReference type="CDD" id="cd06433">
    <property type="entry name" value="GT_2_WfgS_like"/>
    <property type="match status" value="1"/>
</dbReference>
<proteinExistence type="predicted"/>
<dbReference type="AlphaFoldDB" id="A0A926Y0P5"/>
<dbReference type="Pfam" id="PF00535">
    <property type="entry name" value="Glycos_transf_2"/>
    <property type="match status" value="1"/>
</dbReference>
<dbReference type="SUPFAM" id="SSF53448">
    <property type="entry name" value="Nucleotide-diphospho-sugar transferases"/>
    <property type="match status" value="1"/>
</dbReference>
<dbReference type="PANTHER" id="PTHR22916:SF67">
    <property type="entry name" value="COLANIC ACID BIOSYNTHESIS GLYCOSYL TRANSFERASE WCAE-RELATED"/>
    <property type="match status" value="1"/>
</dbReference>
<dbReference type="Proteomes" id="UP000598820">
    <property type="component" value="Unassembled WGS sequence"/>
</dbReference>
<comment type="caution">
    <text evidence="2">The sequence shown here is derived from an EMBL/GenBank/DDBJ whole genome shotgun (WGS) entry which is preliminary data.</text>
</comment>
<organism evidence="2 3">
    <name type="scientific">Spirosoma profusum</name>
    <dbReference type="NCBI Taxonomy" id="2771354"/>
    <lineage>
        <taxon>Bacteria</taxon>
        <taxon>Pseudomonadati</taxon>
        <taxon>Bacteroidota</taxon>
        <taxon>Cytophagia</taxon>
        <taxon>Cytophagales</taxon>
        <taxon>Cytophagaceae</taxon>
        <taxon>Spirosoma</taxon>
    </lineage>
</organism>
<reference evidence="2" key="1">
    <citation type="submission" date="2020-09" db="EMBL/GenBank/DDBJ databases">
        <authorList>
            <person name="Kim M.K."/>
        </authorList>
    </citation>
    <scope>NUCLEOTIDE SEQUENCE</scope>
    <source>
        <strain evidence="2">BT702</strain>
    </source>
</reference>